<evidence type="ECO:0000313" key="2">
    <source>
        <dbReference type="EMBL" id="ARV77301.1"/>
    </source>
</evidence>
<feature type="compositionally biased region" description="Acidic residues" evidence="1">
    <location>
        <begin position="880"/>
        <end position="906"/>
    </location>
</feature>
<dbReference type="Proteomes" id="UP000224829">
    <property type="component" value="Segment"/>
</dbReference>
<name>A0A1Y0SUX0_9CAUD</name>
<feature type="compositionally biased region" description="Acidic residues" evidence="1">
    <location>
        <begin position="914"/>
        <end position="924"/>
    </location>
</feature>
<dbReference type="OrthoDB" id="2372at10239"/>
<gene>
    <name evidence="2" type="ORF">NOXIFER_132</name>
</gene>
<proteinExistence type="predicted"/>
<dbReference type="EMBL" id="MF063068">
    <property type="protein sequence ID" value="ARV77301.1"/>
    <property type="molecule type" value="Genomic_DNA"/>
</dbReference>
<sequence length="924" mass="102822">MDSRYPRIQAQTPLGDANRSVLSKLVRDTNTPGATNTNRHYILTDPLSMNRISRNTAQNVVDSDAIMQVLPEMEHVIQIIVGTVLNPKDMSNTELNVGIDDSFNSEMNRQLLDVVADYFKKDYKMGDRLEKVLEDIVARKGAYIQAIIPENALDLIINGARRISSEDFDKYADRYDQGRPLGILGVASLPESMAKTHRVDRVSIEDFSPNDQKLVAVVGFQDSGMTVSDNYHLLKQHTHNRKRSRSLVNQMIRREAVSMENRDKQQQGLTPDQVEELYRRGQAQFQQTIIVDKPEFMERPSVGHPLVLDLDPTAVIPVYPPGRPYEQVGFFVLVDMYGRPVSTDFSSDYYNELRTDFDKKYGSSDNSSELLRITREAMGGGDTQNKYEIEQIHMSYNSIMEADLKKRLVNGAYREDFELGFSEEIKRIMFSRHLKQQNTRMIYIPAELMVYSAFYYDSNGVGQSMLARSKVLANMRSVLLFAETMAGVRNAVGRKKVNINLDPGDPDKTATISDIQQLILESGRRGFPIGAPDPASILDYLNRAGYDFSINANGSEDYHQMSVDYDDYNTNIQAGNPELQERLRKMHISSMAVPPEKADPENGAEFATSIVHNDLLFARRVKTMQKAFTDSLTKFVRVYTLNSSILVNLLLDVVREHPDSIPPEYSERPGMELIEDFINALVVKLPEPDTSRTTLMLEMLEQHGQLVDKVLESYITPDLFPDEFLVKGGSVEKAIFAIKAHFMRLFITDNNILPAIGQLYEMQEGKPVFSLLDGQATAFESLGTVVQEYIVHLEKSRKEWGKRFVPTDGMGGGDGGDAFGGGGGTDDTFGGGGGMDDDFAGGGGGMDDTFGAPPADEFGGSPADDDTAPVDPLAPATEPEPTDADVQLDAEPGDAPPEEPAEESAPDAEPKEGGEEEEEEVKPE</sequence>
<protein>
    <submittedName>
        <fullName evidence="2">Virion structural protein</fullName>
    </submittedName>
</protein>
<keyword evidence="3" id="KW-1185">Reference proteome</keyword>
<evidence type="ECO:0000313" key="3">
    <source>
        <dbReference type="Proteomes" id="UP000224829"/>
    </source>
</evidence>
<feature type="compositionally biased region" description="Gly residues" evidence="1">
    <location>
        <begin position="809"/>
        <end position="846"/>
    </location>
</feature>
<accession>A0A1Y0SUX0</accession>
<organism evidence="2 3">
    <name type="scientific">Pseudomonas phage Noxifer</name>
    <dbReference type="NCBI Taxonomy" id="2006684"/>
    <lineage>
        <taxon>Viruses</taxon>
        <taxon>Duplodnaviria</taxon>
        <taxon>Heunggongvirae</taxon>
        <taxon>Uroviricota</taxon>
        <taxon>Caudoviricetes</taxon>
        <taxon>Chimalliviridae</taxon>
        <taxon>Noxifervirus</taxon>
        <taxon>Noxifervirus noxifer</taxon>
    </lineage>
</organism>
<feature type="region of interest" description="Disordered" evidence="1">
    <location>
        <begin position="803"/>
        <end position="924"/>
    </location>
</feature>
<reference evidence="2 3" key="1">
    <citation type="submission" date="2017-05" db="EMBL/GenBank/DDBJ databases">
        <authorList>
            <person name="Song R."/>
            <person name="Chenine A.L."/>
            <person name="Ruprecht R.M."/>
        </authorList>
    </citation>
    <scope>NUCLEOTIDE SEQUENCE [LARGE SCALE GENOMIC DNA]</scope>
</reference>
<evidence type="ECO:0000256" key="1">
    <source>
        <dbReference type="SAM" id="MobiDB-lite"/>
    </source>
</evidence>